<evidence type="ECO:0000313" key="2">
    <source>
        <dbReference type="EMBL" id="MED6120741.1"/>
    </source>
</evidence>
<name>A0ABU6R9U6_9FABA</name>
<organism evidence="2 3">
    <name type="scientific">Stylosanthes scabra</name>
    <dbReference type="NCBI Taxonomy" id="79078"/>
    <lineage>
        <taxon>Eukaryota</taxon>
        <taxon>Viridiplantae</taxon>
        <taxon>Streptophyta</taxon>
        <taxon>Embryophyta</taxon>
        <taxon>Tracheophyta</taxon>
        <taxon>Spermatophyta</taxon>
        <taxon>Magnoliopsida</taxon>
        <taxon>eudicotyledons</taxon>
        <taxon>Gunneridae</taxon>
        <taxon>Pentapetalae</taxon>
        <taxon>rosids</taxon>
        <taxon>fabids</taxon>
        <taxon>Fabales</taxon>
        <taxon>Fabaceae</taxon>
        <taxon>Papilionoideae</taxon>
        <taxon>50 kb inversion clade</taxon>
        <taxon>dalbergioids sensu lato</taxon>
        <taxon>Dalbergieae</taxon>
        <taxon>Pterocarpus clade</taxon>
        <taxon>Stylosanthes</taxon>
    </lineage>
</organism>
<dbReference type="InterPro" id="IPR012341">
    <property type="entry name" value="6hp_glycosidase-like_sf"/>
</dbReference>
<dbReference type="InterPro" id="IPR008928">
    <property type="entry name" value="6-hairpin_glycosidase_sf"/>
</dbReference>
<proteinExistence type="predicted"/>
<gene>
    <name evidence="2" type="ORF">PIB30_023854</name>
</gene>
<dbReference type="Pfam" id="PF22124">
    <property type="entry name" value="Glyco_hydro_95_cat"/>
    <property type="match status" value="1"/>
</dbReference>
<feature type="domain" description="Glycosyl hydrolase family 95 catalytic" evidence="1">
    <location>
        <begin position="76"/>
        <end position="211"/>
    </location>
</feature>
<reference evidence="2 3" key="1">
    <citation type="journal article" date="2023" name="Plants (Basel)">
        <title>Bridging the Gap: Combining Genomics and Transcriptomics Approaches to Understand Stylosanthes scabra, an Orphan Legume from the Brazilian Caatinga.</title>
        <authorList>
            <person name="Ferreira-Neto J.R.C."/>
            <person name="da Silva M.D."/>
            <person name="Binneck E."/>
            <person name="de Melo N.F."/>
            <person name="da Silva R.H."/>
            <person name="de Melo A.L.T.M."/>
            <person name="Pandolfi V."/>
            <person name="Bustamante F.O."/>
            <person name="Brasileiro-Vidal A.C."/>
            <person name="Benko-Iseppon A.M."/>
        </authorList>
    </citation>
    <scope>NUCLEOTIDE SEQUENCE [LARGE SCALE GENOMIC DNA]</scope>
    <source>
        <tissue evidence="2">Leaves</tissue>
    </source>
</reference>
<keyword evidence="3" id="KW-1185">Reference proteome</keyword>
<dbReference type="Proteomes" id="UP001341840">
    <property type="component" value="Unassembled WGS sequence"/>
</dbReference>
<dbReference type="PANTHER" id="PTHR31084">
    <property type="entry name" value="ALPHA-L-FUCOSIDASE 2"/>
    <property type="match status" value="1"/>
</dbReference>
<dbReference type="Gene3D" id="1.50.10.10">
    <property type="match status" value="1"/>
</dbReference>
<comment type="caution">
    <text evidence="2">The sequence shown here is derived from an EMBL/GenBank/DDBJ whole genome shotgun (WGS) entry which is preliminary data.</text>
</comment>
<sequence length="227" mass="25498">MEGDHSYSHIGRALCPLRDYVLLSHPLWDYTLLSGMISSSLPFAPLPLVLEGATVPSLHSVTFNWSYDVVLCAIQSVNYEANGWVTDHVSDIWAKSSPDSGQALWALWPMGGAWLSTHLWEHYTTLDKEFLKNKAYPLLEGCTLFWLDWLIEGHNGLLETNPSTSLEHMFIAPEHMFLTPDKRFDSVSYSTTMDISIIKQVFSSIVSAAEVKLIFCSNLCLLSTILV</sequence>
<dbReference type="EMBL" id="JASCZI010030292">
    <property type="protein sequence ID" value="MED6120741.1"/>
    <property type="molecule type" value="Genomic_DNA"/>
</dbReference>
<evidence type="ECO:0000259" key="1">
    <source>
        <dbReference type="Pfam" id="PF22124"/>
    </source>
</evidence>
<dbReference type="SUPFAM" id="SSF48208">
    <property type="entry name" value="Six-hairpin glycosidases"/>
    <property type="match status" value="1"/>
</dbReference>
<protein>
    <recommendedName>
        <fullName evidence="1">Glycosyl hydrolase family 95 catalytic domain-containing protein</fullName>
    </recommendedName>
</protein>
<dbReference type="PANTHER" id="PTHR31084:SF0">
    <property type="entry name" value="ALPHA-L-FUCOSIDASE 2"/>
    <property type="match status" value="1"/>
</dbReference>
<accession>A0ABU6R9U6</accession>
<evidence type="ECO:0000313" key="3">
    <source>
        <dbReference type="Proteomes" id="UP001341840"/>
    </source>
</evidence>
<dbReference type="InterPro" id="IPR054363">
    <property type="entry name" value="GH95_cat"/>
</dbReference>